<feature type="domain" description="Proteasome activator PA28 C-terminal" evidence="5">
    <location>
        <begin position="55"/>
        <end position="139"/>
    </location>
</feature>
<keyword evidence="7" id="KW-1185">Reference proteome</keyword>
<feature type="region of interest" description="Disordered" evidence="4">
    <location>
        <begin position="345"/>
        <end position="373"/>
    </location>
</feature>
<feature type="coiled-coil region" evidence="3">
    <location>
        <begin position="310"/>
        <end position="337"/>
    </location>
</feature>
<dbReference type="InterPro" id="IPR036997">
    <property type="entry name" value="PA28_C_sf"/>
</dbReference>
<keyword evidence="3" id="KW-0175">Coiled coil</keyword>
<dbReference type="GO" id="GO:0061133">
    <property type="term" value="F:endopeptidase activator activity"/>
    <property type="evidence" value="ECO:0007669"/>
    <property type="project" value="TreeGrafter"/>
</dbReference>
<evidence type="ECO:0000256" key="2">
    <source>
        <dbReference type="ARBA" id="ARBA00022942"/>
    </source>
</evidence>
<comment type="caution">
    <text evidence="6">The sequence shown here is derived from an EMBL/GenBank/DDBJ whole genome shotgun (WGS) entry which is preliminary data.</text>
</comment>
<protein>
    <recommendedName>
        <fullName evidence="5">Proteasome activator PA28 C-terminal domain-containing protein</fullName>
    </recommendedName>
</protein>
<dbReference type="PANTHER" id="PTHR10660:SF2">
    <property type="entry name" value="LD45860P"/>
    <property type="match status" value="1"/>
</dbReference>
<dbReference type="GO" id="GO:0005654">
    <property type="term" value="C:nucleoplasm"/>
    <property type="evidence" value="ECO:0007669"/>
    <property type="project" value="TreeGrafter"/>
</dbReference>
<reference evidence="6" key="1">
    <citation type="submission" date="2018-07" db="EMBL/GenBank/DDBJ databases">
        <title>Annotation of Aphanomyces astaci genome assembly.</title>
        <authorList>
            <person name="Studholme D.J."/>
        </authorList>
    </citation>
    <scope>NUCLEOTIDE SEQUENCE [LARGE SCALE GENOMIC DNA]</scope>
    <source>
        <strain evidence="6">Pc</strain>
    </source>
</reference>
<evidence type="ECO:0000256" key="3">
    <source>
        <dbReference type="SAM" id="Coils"/>
    </source>
</evidence>
<dbReference type="GO" id="GO:0008537">
    <property type="term" value="C:proteasome activator complex"/>
    <property type="evidence" value="ECO:0007669"/>
    <property type="project" value="InterPro"/>
</dbReference>
<sequence length="787" mass="87547">MEKVLEEASTVATSVLASIPQRLARVNALLASEFPVNTPSQLAVAFTPLVSANATSNPQLGRLVTLVLDEIHVAIHELQRLERWIQLLTPRVADGNNFGVEVQKSVQLQISASRTALQKSWDAMTDYYWQRATAYEKFAAKVSKDKKKSVSTTKEEGGKDGAVNKTSQVESTDESSSESSVIPDLLVYVVAVDVKWYFNLQRTLESVADHYAFTLDAVEKNSSKIKLPRVRFRTRAAAAMSGGGGNPVSMQWKYPPDLLFNDESLLDIILGLRTKIELLEKNEMGTGEIPQWLVDAMQNIANNSEAMVECQSLKDQLKYMKQNIDALQKDIVILRRDVVAAKTLSKRRGGVSRGGDDEPDRSEQSSRRGSVLSAEIRRGITVAGINSTNDTIHNGNAMPTIVGGGDTSQPNTSRQPSSVAEEAMKLTVALQGPSDGGQAISSAAMEQLLEPVVHSIERQKEEFAVMRENSQAAKDSVMRLQAEMKRRDALIQARNSKHEAGVKILMDKLNHDLRACVTHNEMIGFEQKIIVLQKQEVSRLTDEFSALFGRVQEDLICDTDQNHVTVQALAEKQAKTEVFCSDMSQALENVNMSKVKSDENLKLVIHQRAESLYNEIKRIDDVLESCSLATMADDMKFCTEKLGVVGTLADDNKKRISTVEVKMADNETIYNTNFSNIYEGMEKARKESVEALRRETTRIGVKLVEHGDVQAQLGKFITDVKTEAERNFAAMRTKHENHELETDAMRANTESALQNLKEKIFFCEEANLALRAASDTMQLETKRLKVF</sequence>
<dbReference type="InterPro" id="IPR003186">
    <property type="entry name" value="PA28_C"/>
</dbReference>
<organism evidence="6 7">
    <name type="scientific">Aphanomyces astaci</name>
    <name type="common">Crayfish plague agent</name>
    <dbReference type="NCBI Taxonomy" id="112090"/>
    <lineage>
        <taxon>Eukaryota</taxon>
        <taxon>Sar</taxon>
        <taxon>Stramenopiles</taxon>
        <taxon>Oomycota</taxon>
        <taxon>Saprolegniomycetes</taxon>
        <taxon>Saprolegniales</taxon>
        <taxon>Verrucalvaceae</taxon>
        <taxon>Aphanomyces</taxon>
    </lineage>
</organism>
<dbReference type="Gene3D" id="1.20.120.180">
    <property type="entry name" value="Proteasome activator pa28, C-terminal domain"/>
    <property type="match status" value="1"/>
</dbReference>
<evidence type="ECO:0000256" key="1">
    <source>
        <dbReference type="ARBA" id="ARBA00005883"/>
    </source>
</evidence>
<dbReference type="InterPro" id="IPR009077">
    <property type="entry name" value="Proteasome_activ_PA28"/>
</dbReference>
<dbReference type="InterPro" id="IPR036252">
    <property type="entry name" value="Proteasome_activ_sf"/>
</dbReference>
<accession>A0A425D4T6</accession>
<keyword evidence="2" id="KW-0647">Proteasome</keyword>
<evidence type="ECO:0000313" key="7">
    <source>
        <dbReference type="Proteomes" id="UP000284702"/>
    </source>
</evidence>
<dbReference type="AlphaFoldDB" id="A0A425D4T6"/>
<dbReference type="VEuPathDB" id="FungiDB:H257_00676"/>
<evidence type="ECO:0000259" key="5">
    <source>
        <dbReference type="Pfam" id="PF02252"/>
    </source>
</evidence>
<dbReference type="EMBL" id="MZMZ02002734">
    <property type="protein sequence ID" value="RQM24320.1"/>
    <property type="molecule type" value="Genomic_DNA"/>
</dbReference>
<dbReference type="GO" id="GO:0005737">
    <property type="term" value="C:cytoplasm"/>
    <property type="evidence" value="ECO:0007669"/>
    <property type="project" value="TreeGrafter"/>
</dbReference>
<evidence type="ECO:0000313" key="6">
    <source>
        <dbReference type="EMBL" id="RQM24320.1"/>
    </source>
</evidence>
<dbReference type="Pfam" id="PF02252">
    <property type="entry name" value="PA28_C"/>
    <property type="match status" value="1"/>
</dbReference>
<dbReference type="SUPFAM" id="SSF47216">
    <property type="entry name" value="Proteasome activator"/>
    <property type="match status" value="1"/>
</dbReference>
<name>A0A425D4T6_APHAT</name>
<dbReference type="GO" id="GO:0061136">
    <property type="term" value="P:regulation of proteasomal protein catabolic process"/>
    <property type="evidence" value="ECO:0007669"/>
    <property type="project" value="TreeGrafter"/>
</dbReference>
<dbReference type="Proteomes" id="UP000284702">
    <property type="component" value="Unassembled WGS sequence"/>
</dbReference>
<comment type="similarity">
    <text evidence="1">Belongs to the PA28 family.</text>
</comment>
<proteinExistence type="inferred from homology"/>
<dbReference type="GO" id="GO:2000045">
    <property type="term" value="P:regulation of G1/S transition of mitotic cell cycle"/>
    <property type="evidence" value="ECO:0007669"/>
    <property type="project" value="TreeGrafter"/>
</dbReference>
<dbReference type="PANTHER" id="PTHR10660">
    <property type="entry name" value="PROTEASOME REGULATOR PA28"/>
    <property type="match status" value="1"/>
</dbReference>
<dbReference type="VEuPathDB" id="FungiDB:H257_00677"/>
<gene>
    <name evidence="6" type="ORF">B5M09_001610</name>
</gene>
<feature type="region of interest" description="Disordered" evidence="4">
    <location>
        <begin position="146"/>
        <end position="176"/>
    </location>
</feature>
<evidence type="ECO:0000256" key="4">
    <source>
        <dbReference type="SAM" id="MobiDB-lite"/>
    </source>
</evidence>